<dbReference type="GO" id="GO:0030488">
    <property type="term" value="P:tRNA methylation"/>
    <property type="evidence" value="ECO:0007669"/>
    <property type="project" value="TreeGrafter"/>
</dbReference>
<dbReference type="InterPro" id="IPR020595">
    <property type="entry name" value="MnmG-rel_CS"/>
</dbReference>
<comment type="function">
    <text evidence="2 11">NAD-binding protein involved in the addition of a carboxymethylaminomethyl (cmnm) group at the wobble position (U34) of certain tRNAs, forming tRNA-cmnm(5)s(2)U34.</text>
</comment>
<keyword evidence="8 11" id="KW-0520">NAD</keyword>
<dbReference type="InterPro" id="IPR047001">
    <property type="entry name" value="MnmG_C_subdom"/>
</dbReference>
<dbReference type="STRING" id="1941349.STSP1_01008"/>
<evidence type="ECO:0000256" key="4">
    <source>
        <dbReference type="ARBA" id="ARBA00020461"/>
    </source>
</evidence>
<dbReference type="InterPro" id="IPR040131">
    <property type="entry name" value="MnmG_N"/>
</dbReference>
<dbReference type="Gene3D" id="1.10.150.570">
    <property type="entry name" value="GidA associated domain, C-terminal subdomain"/>
    <property type="match status" value="1"/>
</dbReference>
<dbReference type="NCBIfam" id="TIGR00136">
    <property type="entry name" value="mnmG_gidA"/>
    <property type="match status" value="1"/>
</dbReference>
<dbReference type="InterPro" id="IPR004416">
    <property type="entry name" value="MnmG"/>
</dbReference>
<evidence type="ECO:0000313" key="14">
    <source>
        <dbReference type="EMBL" id="ARN56621.1"/>
    </source>
</evidence>
<dbReference type="InterPro" id="IPR002218">
    <property type="entry name" value="MnmG-rel"/>
</dbReference>
<keyword evidence="6 11" id="KW-0819">tRNA processing</keyword>
<dbReference type="FunFam" id="1.10.150.570:FF:000001">
    <property type="entry name" value="tRNA uridine 5-carboxymethylaminomethyl modification enzyme MnmG"/>
    <property type="match status" value="1"/>
</dbReference>
<dbReference type="SMART" id="SM01228">
    <property type="entry name" value="GIDA_assoc_3"/>
    <property type="match status" value="1"/>
</dbReference>
<protein>
    <recommendedName>
        <fullName evidence="4 11">tRNA uridine 5-carboxymethylaminomethyl modification enzyme MnmG</fullName>
    </recommendedName>
    <alternativeName>
        <fullName evidence="10 11">Glucose-inhibited division protein A</fullName>
    </alternativeName>
</protein>
<sequence>MAKHKKYDCIIIGGGHAGIEAAGVCANMGADTLLVTIRFDSIGEMSCNPSIGGIGKGQLTREIDALGGVMALAIDHAGIQFRLLNRSKGPAVQSPRAQADKTAYKRFTQDYLASLDNLEIAEGNAAEILTEDGKAAGIRTTDGRVYSGKAVIVTAGTFLRGLMHIGEERIPGGRRGEEPANELSESLRGLGLSIERLKTGTPVRLDSSTIDYSKTERQDGDENPRPFSFMNERIEQKQVCCWITYTNPAVHELLRENMERAPLYSGQINSTGPRYCPSIETKIMRFPDKQNHQIFIEPETAEELTMYPNGISTSVPRDVQESMLRQIPGFENARVVHYGYAIEYDYCPATQLKITFETKNVSGLYLAGQVCGTSGYEEAAAQGLYAGVNAVRQMRGEEPFIIRRDQAYIGVMVDDLLTKHITEPYRMFTSRAEYRLTLRADNADRRLTPLAREAGLISEQRWQRYQKKIADIQAVEKYLKTTRTAGRSLWQQLQQPDNPLRQNLKSDEVIAAMNPPEEVLEAVMIDAKYEGYLSRQERLVKGLSSLEKVLLPADIDYFSVPHLRSEAKERLTEIKPHNLGQASRIGGITPADITVLQVYMKAAGKTA</sequence>
<dbReference type="GO" id="GO:0050660">
    <property type="term" value="F:flavin adenine dinucleotide binding"/>
    <property type="evidence" value="ECO:0007669"/>
    <property type="project" value="UniProtKB-UniRule"/>
</dbReference>
<dbReference type="PANTHER" id="PTHR11806:SF0">
    <property type="entry name" value="PROTEIN MTO1 HOMOLOG, MITOCHONDRIAL"/>
    <property type="match status" value="1"/>
</dbReference>
<comment type="caution">
    <text evidence="11">Lacks conserved residue(s) required for the propagation of feature annotation.</text>
</comment>
<evidence type="ECO:0000256" key="11">
    <source>
        <dbReference type="HAMAP-Rule" id="MF_00129"/>
    </source>
</evidence>
<evidence type="ECO:0000256" key="12">
    <source>
        <dbReference type="SAM" id="MobiDB-lite"/>
    </source>
</evidence>
<evidence type="ECO:0000256" key="1">
    <source>
        <dbReference type="ARBA" id="ARBA00001974"/>
    </source>
</evidence>
<keyword evidence="11" id="KW-0963">Cytoplasm</keyword>
<dbReference type="Pfam" id="PF21680">
    <property type="entry name" value="GIDA_C_1st"/>
    <property type="match status" value="1"/>
</dbReference>
<evidence type="ECO:0000256" key="8">
    <source>
        <dbReference type="ARBA" id="ARBA00023027"/>
    </source>
</evidence>
<gene>
    <name evidence="11 14" type="primary">mnmG</name>
    <name evidence="11" type="synonym">gidA</name>
    <name evidence="14" type="ORF">STSP1_01008</name>
</gene>
<keyword evidence="5 11" id="KW-0285">Flavoprotein</keyword>
<proteinExistence type="inferred from homology"/>
<name>A0A1W6LLH2_9BACT</name>
<feature type="domain" description="tRNA uridine 5-carboxymethylaminomethyl modification enzyme C-terminal subdomain" evidence="13">
    <location>
        <begin position="527"/>
        <end position="598"/>
    </location>
</feature>
<dbReference type="GO" id="GO:0002098">
    <property type="term" value="P:tRNA wobble uridine modification"/>
    <property type="evidence" value="ECO:0007669"/>
    <property type="project" value="InterPro"/>
</dbReference>
<dbReference type="InterPro" id="IPR044920">
    <property type="entry name" value="MnmG_C_subdom_sf"/>
</dbReference>
<evidence type="ECO:0000256" key="3">
    <source>
        <dbReference type="ARBA" id="ARBA00007653"/>
    </source>
</evidence>
<comment type="subcellular location">
    <subcellularLocation>
        <location evidence="11">Cytoplasm</location>
    </subcellularLocation>
</comment>
<dbReference type="HAMAP" id="MF_00129">
    <property type="entry name" value="MnmG_GidA"/>
    <property type="match status" value="1"/>
</dbReference>
<evidence type="ECO:0000256" key="2">
    <source>
        <dbReference type="ARBA" id="ARBA00003717"/>
    </source>
</evidence>
<dbReference type="Pfam" id="PF01134">
    <property type="entry name" value="GIDA"/>
    <property type="match status" value="1"/>
</dbReference>
<evidence type="ECO:0000256" key="10">
    <source>
        <dbReference type="ARBA" id="ARBA00031800"/>
    </source>
</evidence>
<dbReference type="RefSeq" id="WP_085755309.1">
    <property type="nucleotide sequence ID" value="NZ_CP021023.1"/>
</dbReference>
<dbReference type="InterPro" id="IPR036188">
    <property type="entry name" value="FAD/NAD-bd_sf"/>
</dbReference>
<evidence type="ECO:0000259" key="13">
    <source>
        <dbReference type="SMART" id="SM01228"/>
    </source>
</evidence>
<feature type="binding site" evidence="11">
    <location>
        <begin position="272"/>
        <end position="286"/>
    </location>
    <ligand>
        <name>NAD(+)</name>
        <dbReference type="ChEBI" id="CHEBI:57540"/>
    </ligand>
</feature>
<dbReference type="InterPro" id="IPR049312">
    <property type="entry name" value="GIDA_C_N"/>
</dbReference>
<dbReference type="Pfam" id="PF13932">
    <property type="entry name" value="SAM_GIDA_C"/>
    <property type="match status" value="1"/>
</dbReference>
<dbReference type="KEGG" id="pbp:STSP1_01008"/>
<evidence type="ECO:0000256" key="5">
    <source>
        <dbReference type="ARBA" id="ARBA00022630"/>
    </source>
</evidence>
<comment type="cofactor">
    <cofactor evidence="1 11">
        <name>FAD</name>
        <dbReference type="ChEBI" id="CHEBI:57692"/>
    </cofactor>
</comment>
<organism evidence="14 15">
    <name type="scientific">Sedimentisphaera salicampi</name>
    <dbReference type="NCBI Taxonomy" id="1941349"/>
    <lineage>
        <taxon>Bacteria</taxon>
        <taxon>Pseudomonadati</taxon>
        <taxon>Planctomycetota</taxon>
        <taxon>Phycisphaerae</taxon>
        <taxon>Sedimentisphaerales</taxon>
        <taxon>Sedimentisphaeraceae</taxon>
        <taxon>Sedimentisphaera</taxon>
    </lineage>
</organism>
<dbReference type="SUPFAM" id="SSF51905">
    <property type="entry name" value="FAD/NAD(P)-binding domain"/>
    <property type="match status" value="1"/>
</dbReference>
<comment type="similarity">
    <text evidence="3 11">Belongs to the MnmG family.</text>
</comment>
<comment type="subunit">
    <text evidence="9 11">Homodimer. Heterotetramer of two MnmE and two MnmG subunits.</text>
</comment>
<dbReference type="Proteomes" id="UP000193334">
    <property type="component" value="Chromosome"/>
</dbReference>
<dbReference type="PANTHER" id="PTHR11806">
    <property type="entry name" value="GLUCOSE INHIBITED DIVISION PROTEIN A"/>
    <property type="match status" value="1"/>
</dbReference>
<keyword evidence="7 11" id="KW-0274">FAD</keyword>
<dbReference type="InterPro" id="IPR026904">
    <property type="entry name" value="MnmG_C"/>
</dbReference>
<evidence type="ECO:0000256" key="7">
    <source>
        <dbReference type="ARBA" id="ARBA00022827"/>
    </source>
</evidence>
<dbReference type="PROSITE" id="PS01280">
    <property type="entry name" value="GIDA_1"/>
    <property type="match status" value="1"/>
</dbReference>
<dbReference type="Gene3D" id="3.50.50.60">
    <property type="entry name" value="FAD/NAD(P)-binding domain"/>
    <property type="match status" value="2"/>
</dbReference>
<evidence type="ECO:0000313" key="15">
    <source>
        <dbReference type="Proteomes" id="UP000193334"/>
    </source>
</evidence>
<reference evidence="15" key="1">
    <citation type="submission" date="2017-04" db="EMBL/GenBank/DDBJ databases">
        <title>Comparative genomics and description of representatives of a novel lineage of planctomycetes thriving in anoxic sediments.</title>
        <authorList>
            <person name="Spring S."/>
            <person name="Bunk B."/>
            <person name="Sproer C."/>
        </authorList>
    </citation>
    <scope>NUCLEOTIDE SEQUENCE [LARGE SCALE GENOMIC DNA]</scope>
    <source>
        <strain evidence="15">ST-PulAB-D4</strain>
    </source>
</reference>
<keyword evidence="15" id="KW-1185">Reference proteome</keyword>
<dbReference type="FunFam" id="3.50.50.60:FF:000002">
    <property type="entry name" value="tRNA uridine 5-carboxymethylaminomethyl modification enzyme MnmG"/>
    <property type="match status" value="1"/>
</dbReference>
<dbReference type="GO" id="GO:0005829">
    <property type="term" value="C:cytosol"/>
    <property type="evidence" value="ECO:0007669"/>
    <property type="project" value="TreeGrafter"/>
</dbReference>
<feature type="compositionally biased region" description="Basic and acidic residues" evidence="12">
    <location>
        <begin position="213"/>
        <end position="224"/>
    </location>
</feature>
<feature type="region of interest" description="Disordered" evidence="12">
    <location>
        <begin position="208"/>
        <end position="227"/>
    </location>
</feature>
<feature type="binding site" evidence="11">
    <location>
        <begin position="13"/>
        <end position="18"/>
    </location>
    <ligand>
        <name>FAD</name>
        <dbReference type="ChEBI" id="CHEBI:57692"/>
    </ligand>
</feature>
<evidence type="ECO:0000256" key="6">
    <source>
        <dbReference type="ARBA" id="ARBA00022694"/>
    </source>
</evidence>
<dbReference type="EMBL" id="CP021023">
    <property type="protein sequence ID" value="ARN56621.1"/>
    <property type="molecule type" value="Genomic_DNA"/>
</dbReference>
<dbReference type="AlphaFoldDB" id="A0A1W6LLH2"/>
<evidence type="ECO:0000256" key="9">
    <source>
        <dbReference type="ARBA" id="ARBA00025948"/>
    </source>
</evidence>
<accession>A0A1W6LLH2</accession>